<evidence type="ECO:0000313" key="1">
    <source>
        <dbReference type="EMBL" id="SNV00453.1"/>
    </source>
</evidence>
<dbReference type="eggNOG" id="COG0294">
    <property type="taxonomic scope" value="Bacteria"/>
</dbReference>
<name>A0A239TUX6_9FIRM</name>
<organism evidence="1 2">
    <name type="scientific">Megamonas hypermegale</name>
    <dbReference type="NCBI Taxonomy" id="158847"/>
    <lineage>
        <taxon>Bacteria</taxon>
        <taxon>Bacillati</taxon>
        <taxon>Bacillota</taxon>
        <taxon>Negativicutes</taxon>
        <taxon>Selenomonadales</taxon>
        <taxon>Selenomonadaceae</taxon>
        <taxon>Megamonas</taxon>
    </lineage>
</organism>
<sequence length="122" mass="13480">MNDIFKPQILDIKTSAQAIEEMTKIDCTSAGIAIMKDKALFKVIKLTDVNSKAANILKQTFLSKGGEVAISRHCADLSHDTSDVIIMATVHQYKKAIPVLKMQPWKLKNIAAILQEIITEKG</sequence>
<reference evidence="1 2" key="1">
    <citation type="submission" date="2017-06" db="EMBL/GenBank/DDBJ databases">
        <authorList>
            <consortium name="Pathogen Informatics"/>
        </authorList>
    </citation>
    <scope>NUCLEOTIDE SEQUENCE [LARGE SCALE GENOMIC DNA]</scope>
    <source>
        <strain evidence="1 2">NCTC10570</strain>
    </source>
</reference>
<dbReference type="RefSeq" id="WP_036254524.1">
    <property type="nucleotide sequence ID" value="NZ_JACJJR010000003.1"/>
</dbReference>
<evidence type="ECO:0000313" key="2">
    <source>
        <dbReference type="Proteomes" id="UP000215383"/>
    </source>
</evidence>
<proteinExistence type="predicted"/>
<accession>A0A239TUX6</accession>
<gene>
    <name evidence="1" type="ORF">SAMEA4364220_01314</name>
</gene>
<dbReference type="Proteomes" id="UP000215383">
    <property type="component" value="Chromosome 1"/>
</dbReference>
<dbReference type="EMBL" id="LT906446">
    <property type="protein sequence ID" value="SNV00453.1"/>
    <property type="molecule type" value="Genomic_DNA"/>
</dbReference>
<dbReference type="AlphaFoldDB" id="A0A239TUX6"/>
<keyword evidence="2" id="KW-1185">Reference proteome</keyword>
<dbReference type="GeneID" id="78507316"/>
<protein>
    <submittedName>
        <fullName evidence="1">Uncharacterized protein</fullName>
    </submittedName>
</protein>